<dbReference type="PANTHER" id="PTHR11934">
    <property type="entry name" value="RIBOSE-5-PHOSPHATE ISOMERASE"/>
    <property type="match status" value="1"/>
</dbReference>
<dbReference type="GO" id="GO:0006014">
    <property type="term" value="P:D-ribose metabolic process"/>
    <property type="evidence" value="ECO:0007669"/>
    <property type="project" value="TreeGrafter"/>
</dbReference>
<dbReference type="GO" id="GO:0004751">
    <property type="term" value="F:ribose-5-phosphate isomerase activity"/>
    <property type="evidence" value="ECO:0007669"/>
    <property type="project" value="UniProtKB-UniRule"/>
</dbReference>
<dbReference type="GO" id="GO:0005829">
    <property type="term" value="C:cytosol"/>
    <property type="evidence" value="ECO:0007669"/>
    <property type="project" value="TreeGrafter"/>
</dbReference>
<accession>A0A1I7M2Z6</accession>
<dbReference type="Pfam" id="PF06026">
    <property type="entry name" value="Rib_5-P_isom_A"/>
    <property type="match status" value="1"/>
</dbReference>
<dbReference type="InterPro" id="IPR037171">
    <property type="entry name" value="NagB/RpiA_transferase-like"/>
</dbReference>
<feature type="binding site" evidence="3">
    <location>
        <begin position="27"/>
        <end position="30"/>
    </location>
    <ligand>
        <name>substrate</name>
    </ligand>
</feature>
<dbReference type="PANTHER" id="PTHR11934:SF0">
    <property type="entry name" value="RIBOSE-5-PHOSPHATE ISOMERASE"/>
    <property type="match status" value="1"/>
</dbReference>
<feature type="binding site" evidence="3">
    <location>
        <begin position="80"/>
        <end position="83"/>
    </location>
    <ligand>
        <name>substrate</name>
    </ligand>
</feature>
<dbReference type="InterPro" id="IPR020672">
    <property type="entry name" value="Ribose5P_isomerase_typA_subgr"/>
</dbReference>
<dbReference type="EMBL" id="FPBO01000051">
    <property type="protein sequence ID" value="SFV16324.1"/>
    <property type="molecule type" value="Genomic_DNA"/>
</dbReference>
<evidence type="ECO:0000313" key="5">
    <source>
        <dbReference type="Proteomes" id="UP000199391"/>
    </source>
</evidence>
<dbReference type="SUPFAM" id="SSF75445">
    <property type="entry name" value="D-ribose-5-phosphate isomerase (RpiA), lid domain"/>
    <property type="match status" value="1"/>
</dbReference>
<gene>
    <name evidence="3" type="primary">rpiA</name>
    <name evidence="4" type="ORF">SAMN05216552_105119</name>
</gene>
<dbReference type="Gene3D" id="3.30.70.260">
    <property type="match status" value="1"/>
</dbReference>
<sequence>MTQDELKQAVARAAIAHVEGDIIGVGTGSTANFFIDELATIKHRIKGTVASSEATAARLAGHGIPVLDLNDVAEIAVYIDGADEITERGAMIKGGGAALTREKIVASVSKKFVCIADGSKLVDVMGKFPLPVEVLPMARNAVARRLAALGGEPRLRLKPGTREAFVTDNGGNILDVAGLAIADPLALEGTINQIVGVIAVGLFAARGADVCLLGTPEGVRTLTF</sequence>
<dbReference type="NCBIfam" id="NF001924">
    <property type="entry name" value="PRK00702.1"/>
    <property type="match status" value="1"/>
</dbReference>
<feature type="binding site" evidence="3">
    <location>
        <position position="120"/>
    </location>
    <ligand>
        <name>substrate</name>
    </ligand>
</feature>
<dbReference type="CDD" id="cd01398">
    <property type="entry name" value="RPI_A"/>
    <property type="match status" value="1"/>
</dbReference>
<protein>
    <recommendedName>
        <fullName evidence="3">Ribose-5-phosphate isomerase A</fullName>
        <ecNumber evidence="3">5.3.1.6</ecNumber>
    </recommendedName>
    <alternativeName>
        <fullName evidence="3">Phosphoriboisomerase A</fullName>
        <shortName evidence="3">PRI</shortName>
    </alternativeName>
</protein>
<evidence type="ECO:0000256" key="1">
    <source>
        <dbReference type="ARBA" id="ARBA00001713"/>
    </source>
</evidence>
<comment type="subunit">
    <text evidence="3">Homodimer.</text>
</comment>
<comment type="catalytic activity">
    <reaction evidence="1 3">
        <text>aldehydo-D-ribose 5-phosphate = D-ribulose 5-phosphate</text>
        <dbReference type="Rhea" id="RHEA:14657"/>
        <dbReference type="ChEBI" id="CHEBI:58121"/>
        <dbReference type="ChEBI" id="CHEBI:58273"/>
        <dbReference type="EC" id="5.3.1.6"/>
    </reaction>
</comment>
<evidence type="ECO:0000256" key="2">
    <source>
        <dbReference type="ARBA" id="ARBA00023235"/>
    </source>
</evidence>
<organism evidence="4 5">
    <name type="scientific">Pseudoduganella namucuonensis</name>
    <dbReference type="NCBI Taxonomy" id="1035707"/>
    <lineage>
        <taxon>Bacteria</taxon>
        <taxon>Pseudomonadati</taxon>
        <taxon>Pseudomonadota</taxon>
        <taxon>Betaproteobacteria</taxon>
        <taxon>Burkholderiales</taxon>
        <taxon>Oxalobacteraceae</taxon>
        <taxon>Telluria group</taxon>
        <taxon>Pseudoduganella</taxon>
    </lineage>
</organism>
<keyword evidence="5" id="KW-1185">Reference proteome</keyword>
<dbReference type="GO" id="GO:0009052">
    <property type="term" value="P:pentose-phosphate shunt, non-oxidative branch"/>
    <property type="evidence" value="ECO:0007669"/>
    <property type="project" value="UniProtKB-UniRule"/>
</dbReference>
<dbReference type="SUPFAM" id="SSF100950">
    <property type="entry name" value="NagB/RpiA/CoA transferase-like"/>
    <property type="match status" value="1"/>
</dbReference>
<name>A0A1I7M2Z6_9BURK</name>
<dbReference type="RefSeq" id="WP_093560764.1">
    <property type="nucleotide sequence ID" value="NZ_FPBO01000051.1"/>
</dbReference>
<comment type="function">
    <text evidence="3">Catalyzes the reversible conversion of ribose-5-phosphate to ribulose 5-phosphate.</text>
</comment>
<feature type="active site" description="Proton acceptor" evidence="3">
    <location>
        <position position="102"/>
    </location>
</feature>
<feature type="binding site" evidence="3">
    <location>
        <begin position="93"/>
        <end position="96"/>
    </location>
    <ligand>
        <name>substrate</name>
    </ligand>
</feature>
<dbReference type="STRING" id="1035707.SAMN05216552_105119"/>
<dbReference type="AlphaFoldDB" id="A0A1I7M2Z6"/>
<dbReference type="HAMAP" id="MF_00170">
    <property type="entry name" value="Rib_5P_isom_A"/>
    <property type="match status" value="1"/>
</dbReference>
<dbReference type="EC" id="5.3.1.6" evidence="3"/>
<comment type="pathway">
    <text evidence="3">Carbohydrate degradation; pentose phosphate pathway; D-ribose 5-phosphate from D-ribulose 5-phosphate (non-oxidative stage): step 1/1.</text>
</comment>
<keyword evidence="2 3" id="KW-0413">Isomerase</keyword>
<comment type="similarity">
    <text evidence="3">Belongs to the ribose 5-phosphate isomerase family.</text>
</comment>
<evidence type="ECO:0000313" key="4">
    <source>
        <dbReference type="EMBL" id="SFV16324.1"/>
    </source>
</evidence>
<dbReference type="OrthoDB" id="5870696at2"/>
<dbReference type="FunFam" id="3.40.50.1360:FF:000001">
    <property type="entry name" value="Ribose-5-phosphate isomerase A"/>
    <property type="match status" value="1"/>
</dbReference>
<reference evidence="5" key="1">
    <citation type="submission" date="2016-10" db="EMBL/GenBank/DDBJ databases">
        <authorList>
            <person name="Varghese N."/>
            <person name="Submissions S."/>
        </authorList>
    </citation>
    <scope>NUCLEOTIDE SEQUENCE [LARGE SCALE GENOMIC DNA]</scope>
    <source>
        <strain evidence="5">CGMCC 1.11014</strain>
    </source>
</reference>
<dbReference type="Proteomes" id="UP000199391">
    <property type="component" value="Unassembled WGS sequence"/>
</dbReference>
<dbReference type="InterPro" id="IPR004788">
    <property type="entry name" value="Ribose5P_isomerase_type_A"/>
</dbReference>
<dbReference type="NCBIfam" id="TIGR00021">
    <property type="entry name" value="rpiA"/>
    <property type="match status" value="1"/>
</dbReference>
<proteinExistence type="inferred from homology"/>
<dbReference type="Gene3D" id="3.40.50.1360">
    <property type="match status" value="1"/>
</dbReference>
<dbReference type="UniPathway" id="UPA00115">
    <property type="reaction ID" value="UER00412"/>
</dbReference>
<evidence type="ECO:0000256" key="3">
    <source>
        <dbReference type="HAMAP-Rule" id="MF_00170"/>
    </source>
</evidence>